<feature type="chain" id="PRO_5040210258" evidence="7">
    <location>
        <begin position="23"/>
        <end position="999"/>
    </location>
</feature>
<dbReference type="Gene3D" id="2.20.100.10">
    <property type="entry name" value="Thrombospondin type-1 (TSP1) repeat"/>
    <property type="match status" value="6"/>
</dbReference>
<dbReference type="PANTHER" id="PTHR22906:SF43">
    <property type="entry name" value="PROPERDIN"/>
    <property type="match status" value="1"/>
</dbReference>
<feature type="compositionally biased region" description="Polar residues" evidence="6">
    <location>
        <begin position="848"/>
        <end position="872"/>
    </location>
</feature>
<feature type="compositionally biased region" description="Polar residues" evidence="6">
    <location>
        <begin position="698"/>
        <end position="715"/>
    </location>
</feature>
<evidence type="ECO:0000256" key="5">
    <source>
        <dbReference type="ARBA" id="ARBA00023157"/>
    </source>
</evidence>
<keyword evidence="10" id="KW-1185">Reference proteome</keyword>
<dbReference type="PRINTS" id="PR01705">
    <property type="entry name" value="TSP1REPEAT"/>
</dbReference>
<evidence type="ECO:0000313" key="10">
    <source>
        <dbReference type="Proteomes" id="UP001152320"/>
    </source>
</evidence>
<evidence type="ECO:0000256" key="4">
    <source>
        <dbReference type="ARBA" id="ARBA00022737"/>
    </source>
</evidence>
<feature type="signal peptide" evidence="7">
    <location>
        <begin position="1"/>
        <end position="22"/>
    </location>
</feature>
<dbReference type="Proteomes" id="UP001152320">
    <property type="component" value="Chromosome 2"/>
</dbReference>
<dbReference type="PROSITE" id="PS50092">
    <property type="entry name" value="TSP1"/>
    <property type="match status" value="6"/>
</dbReference>
<evidence type="ECO:0000256" key="6">
    <source>
        <dbReference type="SAM" id="MobiDB-lite"/>
    </source>
</evidence>
<proteinExistence type="predicted"/>
<dbReference type="InterPro" id="IPR052065">
    <property type="entry name" value="Compl_asym_regulator"/>
</dbReference>
<dbReference type="InterPro" id="IPR036383">
    <property type="entry name" value="TSP1_rpt_sf"/>
</dbReference>
<keyword evidence="3 7" id="KW-0732">Signal</keyword>
<dbReference type="AlphaFoldDB" id="A0A9Q1CKV2"/>
<dbReference type="PROSITE" id="PS51364">
    <property type="entry name" value="TB"/>
    <property type="match status" value="1"/>
</dbReference>
<feature type="compositionally biased region" description="Polar residues" evidence="6">
    <location>
        <begin position="794"/>
        <end position="810"/>
    </location>
</feature>
<feature type="region of interest" description="Disordered" evidence="6">
    <location>
        <begin position="647"/>
        <end position="999"/>
    </location>
</feature>
<evidence type="ECO:0000256" key="7">
    <source>
        <dbReference type="SAM" id="SignalP"/>
    </source>
</evidence>
<dbReference type="SMART" id="SM00209">
    <property type="entry name" value="TSP1"/>
    <property type="match status" value="6"/>
</dbReference>
<feature type="compositionally biased region" description="Polar residues" evidence="6">
    <location>
        <begin position="755"/>
        <end position="779"/>
    </location>
</feature>
<keyword evidence="4" id="KW-0677">Repeat</keyword>
<dbReference type="InterPro" id="IPR017878">
    <property type="entry name" value="TB_dom"/>
</dbReference>
<feature type="region of interest" description="Disordered" evidence="6">
    <location>
        <begin position="66"/>
        <end position="90"/>
    </location>
</feature>
<dbReference type="EMBL" id="JAIZAY010000002">
    <property type="protein sequence ID" value="KAJ8046309.1"/>
    <property type="molecule type" value="Genomic_DNA"/>
</dbReference>
<evidence type="ECO:0000256" key="1">
    <source>
        <dbReference type="ARBA" id="ARBA00004613"/>
    </source>
</evidence>
<accession>A0A9Q1CKV2</accession>
<dbReference type="OrthoDB" id="446173at2759"/>
<sequence>MYFKVQKCSIILLVTFIAGAASDFCFRNRAPAGPFGRCDDMIPNINTARQCCRAGGAGWTEKQSGKRCGPACSGNEPTTVPPEEEPTTTQPPAEVKLCFRTREPRGIMGSCGDLMGERTREDCCRQGGKGWTDRPNGKRCEDACHGVDVFSGPTHYCFSRLNARGRCFQSLGQKTKIQCCQDGGVGWSSNPNGRACESACEEPLRPVVHGGWSEWGDWSQCSVSCLEGIQTRRRRCNNPAPDNGGDDCVGPNSEQAICDEGPCPIDGEWGPWRNAGECSATCYYEGSPVYRHMRRRCNNPVPMYGGKDCTGSARKKVVCLDLPHCPVHGGWGPWRNAGECSATCYYEGRSVYRHMRRRCNNPVPQHDGDDCRGLERKNVVCLDLPHCPVDGGWSDYGEWSECSQTCEEGIQTRIRTCTNPTPQYGGLECEGDDRETQICGNRCPGHGGWSDWGPWSPCDSPRCGVDGTKFRSRSCTNPRPKKRRHYCVGPIIDRETCSKCPVPGGWSDWSQWGPCSGNCRKGDFRLRYRTCNNPGGSCEGDFKQHGECEGLNPCPNRIDGEGSGSGDGSGDLDIFPCDDEDLCSYVSGGDEDENSFSYSPGDSIEQPKDVTPTPKPCDNDYSYSIEEYNDRDQAGCQENQPEVAELDSISYDYYGDNNDGQNEDQSSAPQGPVKAGKGGDSESYSFYDIEVNSGNGGAQQNVPQVEENNGDSDSYSFDDGEGNASNGGAPQSAPQVEENNGDSDSYSFDDGEGNAGNSGAPQSAPQVEENNGDSDSYSFNDGEGNAGNGGAPQNVPQVEENNGDSDSYSFNDGEGNAGNGGAPQNAPQVEKDNGDSNSYSFDEGEGNAGNSGAPQSAPQVEENNGDSDSLSFNDGEGNAGNGGAPQNAPQVEENNGDSDSYSFNDGEGNAGNGGAPRNAPQVEENNGDSDSYSFDDGEGNAGNGGAPQSAPQVEDYNGDSDSYSFDQLEGNAGPAEANGQNTGNGQDEQLGDYNYSGSV</sequence>
<name>A0A9Q1CKV2_HOLLE</name>
<dbReference type="FunFam" id="2.20.100.10:FF:000001">
    <property type="entry name" value="semaphorin-5A isoform X1"/>
    <property type="match status" value="1"/>
</dbReference>
<evidence type="ECO:0000256" key="2">
    <source>
        <dbReference type="ARBA" id="ARBA00022525"/>
    </source>
</evidence>
<organism evidence="9 10">
    <name type="scientific">Holothuria leucospilota</name>
    <name type="common">Black long sea cucumber</name>
    <name type="synonym">Mertensiothuria leucospilota</name>
    <dbReference type="NCBI Taxonomy" id="206669"/>
    <lineage>
        <taxon>Eukaryota</taxon>
        <taxon>Metazoa</taxon>
        <taxon>Echinodermata</taxon>
        <taxon>Eleutherozoa</taxon>
        <taxon>Echinozoa</taxon>
        <taxon>Holothuroidea</taxon>
        <taxon>Aspidochirotacea</taxon>
        <taxon>Aspidochirotida</taxon>
        <taxon>Holothuriidae</taxon>
        <taxon>Holothuria</taxon>
    </lineage>
</organism>
<protein>
    <submittedName>
        <fullName evidence="9">Hemicentin-1</fullName>
    </submittedName>
</protein>
<evidence type="ECO:0000259" key="8">
    <source>
        <dbReference type="PROSITE" id="PS51364"/>
    </source>
</evidence>
<keyword evidence="2" id="KW-0964">Secreted</keyword>
<evidence type="ECO:0000313" key="9">
    <source>
        <dbReference type="EMBL" id="KAJ8046309.1"/>
    </source>
</evidence>
<comment type="caution">
    <text evidence="9">The sequence shown here is derived from an EMBL/GenBank/DDBJ whole genome shotgun (WGS) entry which is preliminary data.</text>
</comment>
<dbReference type="SUPFAM" id="SSF82895">
    <property type="entry name" value="TSP-1 type 1 repeat"/>
    <property type="match status" value="6"/>
</dbReference>
<evidence type="ECO:0000256" key="3">
    <source>
        <dbReference type="ARBA" id="ARBA00022729"/>
    </source>
</evidence>
<feature type="compositionally biased region" description="Polar residues" evidence="6">
    <location>
        <begin position="978"/>
        <end position="987"/>
    </location>
</feature>
<feature type="compositionally biased region" description="Polar residues" evidence="6">
    <location>
        <begin position="723"/>
        <end position="746"/>
    </location>
</feature>
<feature type="domain" description="TB" evidence="8">
    <location>
        <begin position="155"/>
        <end position="200"/>
    </location>
</feature>
<dbReference type="InterPro" id="IPR000884">
    <property type="entry name" value="TSP1_rpt"/>
</dbReference>
<keyword evidence="5" id="KW-1015">Disulfide bond</keyword>
<reference evidence="9" key="1">
    <citation type="submission" date="2021-10" db="EMBL/GenBank/DDBJ databases">
        <title>Tropical sea cucumber genome reveals ecological adaptation and Cuvierian tubules defense mechanism.</title>
        <authorList>
            <person name="Chen T."/>
        </authorList>
    </citation>
    <scope>NUCLEOTIDE SEQUENCE</scope>
    <source>
        <strain evidence="9">Nanhai2018</strain>
        <tissue evidence="9">Muscle</tissue>
    </source>
</reference>
<dbReference type="PANTHER" id="PTHR22906">
    <property type="entry name" value="PROPERDIN"/>
    <property type="match status" value="1"/>
</dbReference>
<feature type="region of interest" description="Disordered" evidence="6">
    <location>
        <begin position="588"/>
        <end position="619"/>
    </location>
</feature>
<comment type="subcellular location">
    <subcellularLocation>
        <location evidence="1">Secreted</location>
    </subcellularLocation>
</comment>
<feature type="compositionally biased region" description="Polar residues" evidence="6">
    <location>
        <begin position="658"/>
        <end position="669"/>
    </location>
</feature>
<dbReference type="Pfam" id="PF00090">
    <property type="entry name" value="TSP_1"/>
    <property type="match status" value="6"/>
</dbReference>
<dbReference type="FunFam" id="2.20.100.10:FF:000007">
    <property type="entry name" value="Thrombospondin 1"/>
    <property type="match status" value="1"/>
</dbReference>
<gene>
    <name evidence="9" type="ORF">HOLleu_04938</name>
</gene>